<keyword evidence="7" id="KW-0812">Transmembrane</keyword>
<evidence type="ECO:0000256" key="5">
    <source>
        <dbReference type="ARBA" id="ARBA00023136"/>
    </source>
</evidence>
<evidence type="ECO:0000313" key="9">
    <source>
        <dbReference type="Proteomes" id="UP000824108"/>
    </source>
</evidence>
<evidence type="ECO:0000256" key="2">
    <source>
        <dbReference type="ARBA" id="ARBA00022475"/>
    </source>
</evidence>
<proteinExistence type="predicted"/>
<feature type="transmembrane region" description="Helical" evidence="7">
    <location>
        <begin position="12"/>
        <end position="36"/>
    </location>
</feature>
<dbReference type="GO" id="GO:0005886">
    <property type="term" value="C:plasma membrane"/>
    <property type="evidence" value="ECO:0007669"/>
    <property type="project" value="UniProtKB-SubCell"/>
</dbReference>
<comment type="caution">
    <text evidence="8">The sequence shown here is derived from an EMBL/GenBank/DDBJ whole genome shotgun (WGS) entry which is preliminary data.</text>
</comment>
<gene>
    <name evidence="8" type="ORF">H9807_00265</name>
</gene>
<keyword evidence="7" id="KW-1133">Transmembrane helix</keyword>
<evidence type="ECO:0000256" key="4">
    <source>
        <dbReference type="ARBA" id="ARBA00022679"/>
    </source>
</evidence>
<dbReference type="CDD" id="cd07984">
    <property type="entry name" value="LPLAT_LABLAT-like"/>
    <property type="match status" value="1"/>
</dbReference>
<keyword evidence="3" id="KW-0997">Cell inner membrane</keyword>
<reference evidence="8" key="1">
    <citation type="journal article" date="2021" name="PeerJ">
        <title>Extensive microbial diversity within the chicken gut microbiome revealed by metagenomics and culture.</title>
        <authorList>
            <person name="Gilroy R."/>
            <person name="Ravi A."/>
            <person name="Getino M."/>
            <person name="Pursley I."/>
            <person name="Horton D.L."/>
            <person name="Alikhan N.F."/>
            <person name="Baker D."/>
            <person name="Gharbi K."/>
            <person name="Hall N."/>
            <person name="Watson M."/>
            <person name="Adriaenssens E.M."/>
            <person name="Foster-Nyarko E."/>
            <person name="Jarju S."/>
            <person name="Secka A."/>
            <person name="Antonio M."/>
            <person name="Oren A."/>
            <person name="Chaudhuri R.R."/>
            <person name="La Ragione R."/>
            <person name="Hildebrand F."/>
            <person name="Pallen M.J."/>
        </authorList>
    </citation>
    <scope>NUCLEOTIDE SEQUENCE</scope>
    <source>
        <strain evidence="8">CHK118-2852</strain>
    </source>
</reference>
<dbReference type="PANTHER" id="PTHR30606:SF10">
    <property type="entry name" value="PHOSPHATIDYLINOSITOL MANNOSIDE ACYLTRANSFERASE"/>
    <property type="match status" value="1"/>
</dbReference>
<dbReference type="AlphaFoldDB" id="A0A9D2KCV8"/>
<accession>A0A9D2KCV8</accession>
<comment type="subcellular location">
    <subcellularLocation>
        <location evidence="1">Cell inner membrane</location>
    </subcellularLocation>
</comment>
<dbReference type="InterPro" id="IPR004960">
    <property type="entry name" value="LipA_acyltrans"/>
</dbReference>
<keyword evidence="6 8" id="KW-0012">Acyltransferase</keyword>
<sequence length="295" mass="35253">MIYHILHFFLKLLSYTPFCMLYALSDGLFYPLYYLVRYRRKIVRQNLTESFPDKSLTEIKLIEKRFYHFFIDMTLESCKLASISPQKIKQRMQFTNTEAVNAMLRQGKSISIYIGHYGNWEWVSSMPLWLEKSATGIQIYHKLRNKSMERLMMHIRERMGGTCVEMHKTARCITELANRHEVCIIGFIADQSPKKQESRNFLPFLHHKTPVLTGTEKITKHYGFEAFYLDVKRKKRGYYEAEFIPLHENPQSLPDFELTTLYFQHLEQTILLQPELYLWTHNRFKHAEKLDTNNC</sequence>
<evidence type="ECO:0000256" key="1">
    <source>
        <dbReference type="ARBA" id="ARBA00004533"/>
    </source>
</evidence>
<reference evidence="8" key="2">
    <citation type="submission" date="2021-04" db="EMBL/GenBank/DDBJ databases">
        <authorList>
            <person name="Gilroy R."/>
        </authorList>
    </citation>
    <scope>NUCLEOTIDE SEQUENCE</scope>
    <source>
        <strain evidence="8">CHK118-2852</strain>
    </source>
</reference>
<evidence type="ECO:0000256" key="3">
    <source>
        <dbReference type="ARBA" id="ARBA00022519"/>
    </source>
</evidence>
<dbReference type="PANTHER" id="PTHR30606">
    <property type="entry name" value="LIPID A BIOSYNTHESIS LAUROYL ACYLTRANSFERASE"/>
    <property type="match status" value="1"/>
</dbReference>
<dbReference type="Pfam" id="PF03279">
    <property type="entry name" value="Lip_A_acyltrans"/>
    <property type="match status" value="1"/>
</dbReference>
<evidence type="ECO:0000256" key="7">
    <source>
        <dbReference type="SAM" id="Phobius"/>
    </source>
</evidence>
<protein>
    <submittedName>
        <fullName evidence="8">Lysophospholipid acyltransferase family protein</fullName>
    </submittedName>
</protein>
<dbReference type="GO" id="GO:0016746">
    <property type="term" value="F:acyltransferase activity"/>
    <property type="evidence" value="ECO:0007669"/>
    <property type="project" value="UniProtKB-KW"/>
</dbReference>
<keyword evidence="4" id="KW-0808">Transferase</keyword>
<evidence type="ECO:0000313" key="8">
    <source>
        <dbReference type="EMBL" id="HIZ90546.1"/>
    </source>
</evidence>
<dbReference type="EMBL" id="DXAV01000005">
    <property type="protein sequence ID" value="HIZ90546.1"/>
    <property type="molecule type" value="Genomic_DNA"/>
</dbReference>
<keyword evidence="5 7" id="KW-0472">Membrane</keyword>
<name>A0A9D2KCV8_9BACE</name>
<keyword evidence="2" id="KW-1003">Cell membrane</keyword>
<dbReference type="Proteomes" id="UP000824108">
    <property type="component" value="Unassembled WGS sequence"/>
</dbReference>
<dbReference type="GO" id="GO:0009247">
    <property type="term" value="P:glycolipid biosynthetic process"/>
    <property type="evidence" value="ECO:0007669"/>
    <property type="project" value="UniProtKB-ARBA"/>
</dbReference>
<evidence type="ECO:0000256" key="6">
    <source>
        <dbReference type="ARBA" id="ARBA00023315"/>
    </source>
</evidence>
<organism evidence="8 9">
    <name type="scientific">Candidatus Bacteroides merdavium</name>
    <dbReference type="NCBI Taxonomy" id="2838472"/>
    <lineage>
        <taxon>Bacteria</taxon>
        <taxon>Pseudomonadati</taxon>
        <taxon>Bacteroidota</taxon>
        <taxon>Bacteroidia</taxon>
        <taxon>Bacteroidales</taxon>
        <taxon>Bacteroidaceae</taxon>
        <taxon>Bacteroides</taxon>
    </lineage>
</organism>